<dbReference type="GO" id="GO:0016020">
    <property type="term" value="C:membrane"/>
    <property type="evidence" value="ECO:0007669"/>
    <property type="project" value="UniProtKB-SubCell"/>
</dbReference>
<dbReference type="SMART" id="SM00332">
    <property type="entry name" value="PP2Cc"/>
    <property type="match status" value="1"/>
</dbReference>
<evidence type="ECO:0000256" key="2">
    <source>
        <dbReference type="ARBA" id="ARBA00023136"/>
    </source>
</evidence>
<accession>A0A1R2BCZ8</accession>
<evidence type="ECO:0000259" key="4">
    <source>
        <dbReference type="PROSITE" id="PS51746"/>
    </source>
</evidence>
<dbReference type="PROSITE" id="PS51746">
    <property type="entry name" value="PPM_2"/>
    <property type="match status" value="1"/>
</dbReference>
<dbReference type="PANTHER" id="PTHR47992">
    <property type="entry name" value="PROTEIN PHOSPHATASE"/>
    <property type="match status" value="1"/>
</dbReference>
<proteinExistence type="predicted"/>
<reference evidence="5 6" key="1">
    <citation type="submission" date="2016-11" db="EMBL/GenBank/DDBJ databases">
        <title>The macronuclear genome of Stentor coeruleus: a giant cell with tiny introns.</title>
        <authorList>
            <person name="Slabodnick M."/>
            <person name="Ruby J.G."/>
            <person name="Reiff S.B."/>
            <person name="Swart E.C."/>
            <person name="Gosai S."/>
            <person name="Prabakaran S."/>
            <person name="Witkowska E."/>
            <person name="Larue G.E."/>
            <person name="Fisher S."/>
            <person name="Freeman R.M."/>
            <person name="Gunawardena J."/>
            <person name="Chu W."/>
            <person name="Stover N.A."/>
            <person name="Gregory B.D."/>
            <person name="Nowacki M."/>
            <person name="Derisi J."/>
            <person name="Roy S.W."/>
            <person name="Marshall W.F."/>
            <person name="Sood P."/>
        </authorList>
    </citation>
    <scope>NUCLEOTIDE SEQUENCE [LARGE SCALE GENOMIC DNA]</scope>
    <source>
        <strain evidence="5">WM001</strain>
    </source>
</reference>
<keyword evidence="6" id="KW-1185">Reference proteome</keyword>
<feature type="compositionally biased region" description="Basic and acidic residues" evidence="3">
    <location>
        <begin position="438"/>
        <end position="456"/>
    </location>
</feature>
<dbReference type="AlphaFoldDB" id="A0A1R2BCZ8"/>
<feature type="region of interest" description="Disordered" evidence="3">
    <location>
        <begin position="438"/>
        <end position="474"/>
    </location>
</feature>
<dbReference type="InterPro" id="IPR036457">
    <property type="entry name" value="PPM-type-like_dom_sf"/>
</dbReference>
<evidence type="ECO:0000256" key="1">
    <source>
        <dbReference type="ARBA" id="ARBA00004370"/>
    </source>
</evidence>
<dbReference type="EMBL" id="MPUH01000738">
    <property type="protein sequence ID" value="OMJ74634.1"/>
    <property type="molecule type" value="Genomic_DNA"/>
</dbReference>
<evidence type="ECO:0000313" key="5">
    <source>
        <dbReference type="EMBL" id="OMJ74634.1"/>
    </source>
</evidence>
<keyword evidence="2" id="KW-0472">Membrane</keyword>
<evidence type="ECO:0000313" key="6">
    <source>
        <dbReference type="Proteomes" id="UP000187209"/>
    </source>
</evidence>
<dbReference type="OrthoDB" id="418442at2759"/>
<name>A0A1R2BCZ8_9CILI</name>
<comment type="subcellular location">
    <subcellularLocation>
        <location evidence="1">Membrane</location>
    </subcellularLocation>
</comment>
<dbReference type="SUPFAM" id="SSF81606">
    <property type="entry name" value="PP2C-like"/>
    <property type="match status" value="1"/>
</dbReference>
<feature type="domain" description="PPM-type phosphatase" evidence="4">
    <location>
        <begin position="64"/>
        <end position="383"/>
    </location>
</feature>
<comment type="caution">
    <text evidence="5">The sequence shown here is derived from an EMBL/GenBank/DDBJ whole genome shotgun (WGS) entry which is preliminary data.</text>
</comment>
<dbReference type="Gene3D" id="3.60.40.10">
    <property type="entry name" value="PPM-type phosphatase domain"/>
    <property type="match status" value="1"/>
</dbReference>
<feature type="compositionally biased region" description="Acidic residues" evidence="3">
    <location>
        <begin position="457"/>
        <end position="466"/>
    </location>
</feature>
<dbReference type="GO" id="GO:0004722">
    <property type="term" value="F:protein serine/threonine phosphatase activity"/>
    <property type="evidence" value="ECO:0007669"/>
    <property type="project" value="InterPro"/>
</dbReference>
<dbReference type="Proteomes" id="UP000187209">
    <property type="component" value="Unassembled WGS sequence"/>
</dbReference>
<dbReference type="Pfam" id="PF00481">
    <property type="entry name" value="PP2C"/>
    <property type="match status" value="1"/>
</dbReference>
<gene>
    <name evidence="5" type="ORF">SteCoe_26378</name>
</gene>
<dbReference type="InterPro" id="IPR001932">
    <property type="entry name" value="PPM-type_phosphatase-like_dom"/>
</dbReference>
<sequence>MGNCCTHPETNMPETIEYSDPMTIQIKEKDARGKVLRRDEVKFHLTGPTSQETNNFTFTNVNFFLSACVLPGLDPRQLVNKDCQDGVVCVEHEKTLLLGLFDGHGKEGQHIAKFCGSFMKKYFIENFSIFLSDEKRAIESIIKECDNELRKNDKNIDSTLSGTTAVVAFITDAGMHVASVGDSRAILGTVPNDNSPIEQAPPSSNPYVRKIETTRQLKPIVLTVDQKPNHDLELARIEKCGGKVQQLTDDYGNKVGPFRVWQKNGVLPGLAMSRSIGDGLAKEIGVISDPIYHYFPYVPFRDQFLVMASDGVWDVMENIEVVNFVERYRKKCLKRFGPKTFPVRPQNATMAQLLGEEARYRWFGICEDEDVMIDDISVIVIEFGSLQPEPSQLPAITIDRKTVEFNTIDVLRDQKQVVPGVVRGDAIRGSFIPAKDPNAKKARFDPKRGSYANKEDEKEEDVDAECIEGIPFAK</sequence>
<organism evidence="5 6">
    <name type="scientific">Stentor coeruleus</name>
    <dbReference type="NCBI Taxonomy" id="5963"/>
    <lineage>
        <taxon>Eukaryota</taxon>
        <taxon>Sar</taxon>
        <taxon>Alveolata</taxon>
        <taxon>Ciliophora</taxon>
        <taxon>Postciliodesmatophora</taxon>
        <taxon>Heterotrichea</taxon>
        <taxon>Heterotrichida</taxon>
        <taxon>Stentoridae</taxon>
        <taxon>Stentor</taxon>
    </lineage>
</organism>
<dbReference type="InterPro" id="IPR015655">
    <property type="entry name" value="PP2C"/>
</dbReference>
<protein>
    <recommendedName>
        <fullName evidence="4">PPM-type phosphatase domain-containing protein</fullName>
    </recommendedName>
</protein>
<evidence type="ECO:0000256" key="3">
    <source>
        <dbReference type="SAM" id="MobiDB-lite"/>
    </source>
</evidence>
<dbReference type="CDD" id="cd00143">
    <property type="entry name" value="PP2Cc"/>
    <property type="match status" value="1"/>
</dbReference>